<keyword evidence="2" id="KW-0813">Transport</keyword>
<comment type="caution">
    <text evidence="8">The sequence shown here is derived from an EMBL/GenBank/DDBJ whole genome shotgun (WGS) entry which is preliminary data.</text>
</comment>
<evidence type="ECO:0000256" key="2">
    <source>
        <dbReference type="ARBA" id="ARBA00022448"/>
    </source>
</evidence>
<evidence type="ECO:0000313" key="8">
    <source>
        <dbReference type="EMBL" id="GHH99296.1"/>
    </source>
</evidence>
<dbReference type="Proteomes" id="UP000637074">
    <property type="component" value="Unassembled WGS sequence"/>
</dbReference>
<keyword evidence="9" id="KW-1185">Reference proteome</keyword>
<dbReference type="PANTHER" id="PTHR11662">
    <property type="entry name" value="SOLUTE CARRIER FAMILY 17"/>
    <property type="match status" value="1"/>
</dbReference>
<comment type="subcellular location">
    <subcellularLocation>
        <location evidence="1">Cell membrane</location>
        <topology evidence="1">Multi-pass membrane protein</topology>
    </subcellularLocation>
</comment>
<dbReference type="InterPro" id="IPR020846">
    <property type="entry name" value="MFS_dom"/>
</dbReference>
<dbReference type="SUPFAM" id="SSF103473">
    <property type="entry name" value="MFS general substrate transporter"/>
    <property type="match status" value="1"/>
</dbReference>
<feature type="transmembrane region" description="Helical" evidence="6">
    <location>
        <begin position="51"/>
        <end position="71"/>
    </location>
</feature>
<evidence type="ECO:0000256" key="4">
    <source>
        <dbReference type="ARBA" id="ARBA00022989"/>
    </source>
</evidence>
<organism evidence="8 9">
    <name type="scientific">Neobacillus kokaensis</name>
    <dbReference type="NCBI Taxonomy" id="2759023"/>
    <lineage>
        <taxon>Bacteria</taxon>
        <taxon>Bacillati</taxon>
        <taxon>Bacillota</taxon>
        <taxon>Bacilli</taxon>
        <taxon>Bacillales</taxon>
        <taxon>Bacillaceae</taxon>
        <taxon>Neobacillus</taxon>
    </lineage>
</organism>
<sequence>MTETKMAYNSKVILFLLFSSNLISAMDRFIINYGIVPISKEFQLDATSTGLILSIFFLGYAIMQIPGGWLADKFGARIVILISVFSFSIFTGLTGVAWSFAILVIIRFIFGIGEGSFFPAGAKLIADAIPEERRSKAMSIFLSALTAAGIAAPILATSMMVSIGWRWMFGVIGLLGLLFGMLNWFFLKPKAGTSGLYQASLSASSVQKPKTTKGSIKKMLKTPMIWALIIVSFSHGFISWGLSAWMPTYLVNERGLDLLSLGMLALIPGATGVIFFLLAGYVIDKQKNGREKWIGAISGIGYAILVYLMFHAKTVTGVIVFQSLIPMFGATLSVIIFSMPLKRLSQEIAGTAIGVVNLGMQIAGFLAPLGMGFIIDSFNGSYNGAVWLLTSFGIVCFLAFVTLYTSDKKESIVEEHAPIVPVTK</sequence>
<dbReference type="InterPro" id="IPR036259">
    <property type="entry name" value="MFS_trans_sf"/>
</dbReference>
<feature type="transmembrane region" description="Helical" evidence="6">
    <location>
        <begin position="318"/>
        <end position="337"/>
    </location>
</feature>
<evidence type="ECO:0000256" key="5">
    <source>
        <dbReference type="ARBA" id="ARBA00023136"/>
    </source>
</evidence>
<evidence type="ECO:0000259" key="7">
    <source>
        <dbReference type="PROSITE" id="PS50850"/>
    </source>
</evidence>
<feature type="transmembrane region" description="Helical" evidence="6">
    <location>
        <begin position="225"/>
        <end position="246"/>
    </location>
</feature>
<feature type="transmembrane region" description="Helical" evidence="6">
    <location>
        <begin position="104"/>
        <end position="126"/>
    </location>
</feature>
<evidence type="ECO:0000256" key="3">
    <source>
        <dbReference type="ARBA" id="ARBA00022692"/>
    </source>
</evidence>
<evidence type="ECO:0000256" key="6">
    <source>
        <dbReference type="SAM" id="Phobius"/>
    </source>
</evidence>
<feature type="domain" description="Major facilitator superfamily (MFS) profile" evidence="7">
    <location>
        <begin position="13"/>
        <end position="408"/>
    </location>
</feature>
<dbReference type="Pfam" id="PF07690">
    <property type="entry name" value="MFS_1"/>
    <property type="match status" value="1"/>
</dbReference>
<evidence type="ECO:0000256" key="1">
    <source>
        <dbReference type="ARBA" id="ARBA00004651"/>
    </source>
</evidence>
<dbReference type="Gene3D" id="1.20.1250.20">
    <property type="entry name" value="MFS general substrate transporter like domains"/>
    <property type="match status" value="2"/>
</dbReference>
<dbReference type="RefSeq" id="WP_191273894.1">
    <property type="nucleotide sequence ID" value="NZ_BNDS01000011.1"/>
</dbReference>
<reference evidence="8 9" key="1">
    <citation type="journal article" date="2022" name="Int. J. Syst. Evol. Microbiol.">
        <title>Neobacillus kokaensis sp. nov., isolated from soil.</title>
        <authorList>
            <person name="Yuki K."/>
            <person name="Matsubara H."/>
            <person name="Yamaguchi S."/>
        </authorList>
    </citation>
    <scope>NUCLEOTIDE SEQUENCE [LARGE SCALE GENOMIC DNA]</scope>
    <source>
        <strain evidence="8 9">LOB 377</strain>
    </source>
</reference>
<keyword evidence="4 6" id="KW-1133">Transmembrane helix</keyword>
<dbReference type="PANTHER" id="PTHR11662:SF399">
    <property type="entry name" value="FI19708P1-RELATED"/>
    <property type="match status" value="1"/>
</dbReference>
<feature type="transmembrane region" description="Helical" evidence="6">
    <location>
        <begin position="258"/>
        <end position="281"/>
    </location>
</feature>
<feature type="transmembrane region" description="Helical" evidence="6">
    <location>
        <begin position="349"/>
        <end position="374"/>
    </location>
</feature>
<feature type="transmembrane region" description="Helical" evidence="6">
    <location>
        <begin position="167"/>
        <end position="187"/>
    </location>
</feature>
<keyword evidence="5 6" id="KW-0472">Membrane</keyword>
<feature type="transmembrane region" description="Helical" evidence="6">
    <location>
        <begin position="78"/>
        <end position="98"/>
    </location>
</feature>
<dbReference type="CDD" id="cd17319">
    <property type="entry name" value="MFS_ExuT_GudP_like"/>
    <property type="match status" value="1"/>
</dbReference>
<feature type="transmembrane region" description="Helical" evidence="6">
    <location>
        <begin position="138"/>
        <end position="161"/>
    </location>
</feature>
<accession>A0ABQ3NAG5</accession>
<evidence type="ECO:0000313" key="9">
    <source>
        <dbReference type="Proteomes" id="UP000637074"/>
    </source>
</evidence>
<name>A0ABQ3NAG5_9BACI</name>
<feature type="transmembrane region" description="Helical" evidence="6">
    <location>
        <begin position="12"/>
        <end position="31"/>
    </location>
</feature>
<dbReference type="InterPro" id="IPR011701">
    <property type="entry name" value="MFS"/>
</dbReference>
<dbReference type="PROSITE" id="PS50850">
    <property type="entry name" value="MFS"/>
    <property type="match status" value="1"/>
</dbReference>
<feature type="transmembrane region" description="Helical" evidence="6">
    <location>
        <begin position="386"/>
        <end position="404"/>
    </location>
</feature>
<dbReference type="InterPro" id="IPR050382">
    <property type="entry name" value="MFS_Na/Anion_cotransporter"/>
</dbReference>
<proteinExistence type="predicted"/>
<protein>
    <submittedName>
        <fullName evidence="8">MFS transporter</fullName>
    </submittedName>
</protein>
<feature type="transmembrane region" description="Helical" evidence="6">
    <location>
        <begin position="293"/>
        <end position="312"/>
    </location>
</feature>
<dbReference type="EMBL" id="BNDS01000011">
    <property type="protein sequence ID" value="GHH99296.1"/>
    <property type="molecule type" value="Genomic_DNA"/>
</dbReference>
<keyword evidence="3 6" id="KW-0812">Transmembrane</keyword>
<gene>
    <name evidence="8" type="ORF">AM1BK_28390</name>
</gene>